<keyword evidence="3" id="KW-1185">Reference proteome</keyword>
<evidence type="ECO:0000256" key="1">
    <source>
        <dbReference type="SAM" id="MobiDB-lite"/>
    </source>
</evidence>
<accession>A0AAF0UA49</accession>
<name>A0AAF0UA49_SOLVR</name>
<feature type="compositionally biased region" description="Basic and acidic residues" evidence="1">
    <location>
        <begin position="178"/>
        <end position="196"/>
    </location>
</feature>
<dbReference type="Proteomes" id="UP001234989">
    <property type="component" value="Chromosome 8"/>
</dbReference>
<feature type="region of interest" description="Disordered" evidence="1">
    <location>
        <begin position="177"/>
        <end position="196"/>
    </location>
</feature>
<gene>
    <name evidence="2" type="ORF">MTR67_035665</name>
</gene>
<sequence>MILRNSANLSAARHSKLSCKAVIDGIKLRNRKLLELKYENFSKWIGWLRKVLRSDAKHDDDQPKVDKLSLKRKGIGSEARAERMANANTDLQLLSGPERERQLLKQKKRGRKGHEEDADTYKEASFIELKTLVLVKMLAKLEKFKAGLSAKANESANAVKEEELSDWAAVTLKFTPEPGKDKMSRSEDPNDYVVHDPLLEKGKEKFNKMMAKQKRREREWAGKSLT</sequence>
<dbReference type="EMBL" id="CP133619">
    <property type="protein sequence ID" value="WMV42280.1"/>
    <property type="molecule type" value="Genomic_DNA"/>
</dbReference>
<dbReference type="AlphaFoldDB" id="A0AAF0UA49"/>
<evidence type="ECO:0000313" key="2">
    <source>
        <dbReference type="EMBL" id="WMV42280.1"/>
    </source>
</evidence>
<evidence type="ECO:0000313" key="3">
    <source>
        <dbReference type="Proteomes" id="UP001234989"/>
    </source>
</evidence>
<reference evidence="2" key="1">
    <citation type="submission" date="2023-08" db="EMBL/GenBank/DDBJ databases">
        <title>A de novo genome assembly of Solanum verrucosum Schlechtendal, a Mexican diploid species geographically isolated from the other diploid A-genome species in potato relatives.</title>
        <authorList>
            <person name="Hosaka K."/>
        </authorList>
    </citation>
    <scope>NUCLEOTIDE SEQUENCE</scope>
    <source>
        <tissue evidence="2">Young leaves</tissue>
    </source>
</reference>
<organism evidence="2 3">
    <name type="scientific">Solanum verrucosum</name>
    <dbReference type="NCBI Taxonomy" id="315347"/>
    <lineage>
        <taxon>Eukaryota</taxon>
        <taxon>Viridiplantae</taxon>
        <taxon>Streptophyta</taxon>
        <taxon>Embryophyta</taxon>
        <taxon>Tracheophyta</taxon>
        <taxon>Spermatophyta</taxon>
        <taxon>Magnoliopsida</taxon>
        <taxon>eudicotyledons</taxon>
        <taxon>Gunneridae</taxon>
        <taxon>Pentapetalae</taxon>
        <taxon>asterids</taxon>
        <taxon>lamiids</taxon>
        <taxon>Solanales</taxon>
        <taxon>Solanaceae</taxon>
        <taxon>Solanoideae</taxon>
        <taxon>Solaneae</taxon>
        <taxon>Solanum</taxon>
    </lineage>
</organism>
<feature type="region of interest" description="Disordered" evidence="1">
    <location>
        <begin position="95"/>
        <end position="117"/>
    </location>
</feature>
<proteinExistence type="predicted"/>
<protein>
    <submittedName>
        <fullName evidence="2">Uncharacterized protein</fullName>
    </submittedName>
</protein>